<sequence length="471" mass="52050">MQPIVLINAVGLTPRLLEHAPRLKALAATGWYTDMPEVLPAVTCTAQATLLTGVMPNKHGVVANGWRFHSTNEVRFWQQSNRLIQAVPVYETARQRAKERNKEFKSAKLFWWFNQGAAVDISVTPKPHYAVDGNKAFGITGSPPEIAEGLERVYGKFPFPSFWGPMAGLKSTQWIANAAANVMQFEKPTLTLVYLPHLDYDPQRFGPSGCDMAKCVKELDDACAPILDMATQLGAQVWVVSEYGHCDVTRPVYLNRALREAELLEVRQGPFGEQLDLYGSRAFAVVDHQLAHVYVRDSEDLARVRAVLAAVPGVAKLYVGEERAELGLNHQRSGDLVLLSEPDAWFAYPFWLDDALCPDYAHAVAIHAKPGFDPCELFFDPRLRFPKLHSARRLLQKKLGFRTTFDVVPLDGAIVRGSHGLAAADPLDRPILIGHGPMPAASVPMTQVKDMLLTALGLEQGEPGPHGPQVR</sequence>
<dbReference type="RefSeq" id="WP_210657988.1">
    <property type="nucleotide sequence ID" value="NZ_JAGKQQ010000001.1"/>
</dbReference>
<dbReference type="Proteomes" id="UP000676565">
    <property type="component" value="Unassembled WGS sequence"/>
</dbReference>
<evidence type="ECO:0000313" key="2">
    <source>
        <dbReference type="Proteomes" id="UP000676565"/>
    </source>
</evidence>
<dbReference type="Pfam" id="PF01663">
    <property type="entry name" value="Phosphodiest"/>
    <property type="match status" value="1"/>
</dbReference>
<dbReference type="PANTHER" id="PTHR10151:SF120">
    <property type="entry name" value="BIS(5'-ADENOSYL)-TRIPHOSPHATASE"/>
    <property type="match status" value="1"/>
</dbReference>
<dbReference type="InterPro" id="IPR002591">
    <property type="entry name" value="Phosphodiest/P_Trfase"/>
</dbReference>
<organism evidence="1 2">
    <name type="scientific">Gemmata palustris</name>
    <dbReference type="NCBI Taxonomy" id="2822762"/>
    <lineage>
        <taxon>Bacteria</taxon>
        <taxon>Pseudomonadati</taxon>
        <taxon>Planctomycetota</taxon>
        <taxon>Planctomycetia</taxon>
        <taxon>Gemmatales</taxon>
        <taxon>Gemmataceae</taxon>
        <taxon>Gemmata</taxon>
    </lineage>
</organism>
<dbReference type="SUPFAM" id="SSF53649">
    <property type="entry name" value="Alkaline phosphatase-like"/>
    <property type="match status" value="1"/>
</dbReference>
<accession>A0ABS5BX23</accession>
<dbReference type="InterPro" id="IPR023116">
    <property type="entry name" value="Phosphonoacetate_hydro_insert"/>
</dbReference>
<reference evidence="1 2" key="1">
    <citation type="submission" date="2021-04" db="EMBL/GenBank/DDBJ databases">
        <authorList>
            <person name="Ivanova A."/>
        </authorList>
    </citation>
    <scope>NUCLEOTIDE SEQUENCE [LARGE SCALE GENOMIC DNA]</scope>
    <source>
        <strain evidence="1 2">G18</strain>
    </source>
</reference>
<comment type="caution">
    <text evidence="1">The sequence shown here is derived from an EMBL/GenBank/DDBJ whole genome shotgun (WGS) entry which is preliminary data.</text>
</comment>
<gene>
    <name evidence="1" type="ORF">J8F10_23450</name>
</gene>
<dbReference type="Gene3D" id="3.30.1360.110">
    <property type="entry name" value="Domain 2, Phosphonoacetate Hydrolase"/>
    <property type="match status" value="1"/>
</dbReference>
<evidence type="ECO:0000313" key="1">
    <source>
        <dbReference type="EMBL" id="MBP3958215.1"/>
    </source>
</evidence>
<dbReference type="InterPro" id="IPR017850">
    <property type="entry name" value="Alkaline_phosphatase_core_sf"/>
</dbReference>
<protein>
    <submittedName>
        <fullName evidence="1">Alkaline phosphatase family protein</fullName>
    </submittedName>
</protein>
<dbReference type="Gene3D" id="3.40.720.10">
    <property type="entry name" value="Alkaline Phosphatase, subunit A"/>
    <property type="match status" value="1"/>
</dbReference>
<dbReference type="PANTHER" id="PTHR10151">
    <property type="entry name" value="ECTONUCLEOTIDE PYROPHOSPHATASE/PHOSPHODIESTERASE"/>
    <property type="match status" value="1"/>
</dbReference>
<dbReference type="EMBL" id="JAGKQQ010000001">
    <property type="protein sequence ID" value="MBP3958215.1"/>
    <property type="molecule type" value="Genomic_DNA"/>
</dbReference>
<proteinExistence type="predicted"/>
<keyword evidence="2" id="KW-1185">Reference proteome</keyword>
<name>A0ABS5BX23_9BACT</name>